<evidence type="ECO:0000313" key="1">
    <source>
        <dbReference type="EMBL" id="KZO90600.1"/>
    </source>
</evidence>
<dbReference type="Proteomes" id="UP000076738">
    <property type="component" value="Unassembled WGS sequence"/>
</dbReference>
<dbReference type="AlphaFoldDB" id="A0A167GIM8"/>
<dbReference type="EMBL" id="KV417338">
    <property type="protein sequence ID" value="KZO90600.1"/>
    <property type="molecule type" value="Genomic_DNA"/>
</dbReference>
<organism evidence="1 2">
    <name type="scientific">Calocera viscosa (strain TUFC12733)</name>
    <dbReference type="NCBI Taxonomy" id="1330018"/>
    <lineage>
        <taxon>Eukaryota</taxon>
        <taxon>Fungi</taxon>
        <taxon>Dikarya</taxon>
        <taxon>Basidiomycota</taxon>
        <taxon>Agaricomycotina</taxon>
        <taxon>Dacrymycetes</taxon>
        <taxon>Dacrymycetales</taxon>
        <taxon>Dacrymycetaceae</taxon>
        <taxon>Calocera</taxon>
    </lineage>
</organism>
<reference evidence="1 2" key="1">
    <citation type="journal article" date="2016" name="Mol. Biol. Evol.">
        <title>Comparative Genomics of Early-Diverging Mushroom-Forming Fungi Provides Insights into the Origins of Lignocellulose Decay Capabilities.</title>
        <authorList>
            <person name="Nagy L.G."/>
            <person name="Riley R."/>
            <person name="Tritt A."/>
            <person name="Adam C."/>
            <person name="Daum C."/>
            <person name="Floudas D."/>
            <person name="Sun H."/>
            <person name="Yadav J.S."/>
            <person name="Pangilinan J."/>
            <person name="Larsson K.H."/>
            <person name="Matsuura K."/>
            <person name="Barry K."/>
            <person name="Labutti K."/>
            <person name="Kuo R."/>
            <person name="Ohm R.A."/>
            <person name="Bhattacharya S.S."/>
            <person name="Shirouzu T."/>
            <person name="Yoshinaga Y."/>
            <person name="Martin F.M."/>
            <person name="Grigoriev I.V."/>
            <person name="Hibbett D.S."/>
        </authorList>
    </citation>
    <scope>NUCLEOTIDE SEQUENCE [LARGE SCALE GENOMIC DNA]</scope>
    <source>
        <strain evidence="1 2">TUFC12733</strain>
    </source>
</reference>
<proteinExistence type="predicted"/>
<keyword evidence="2" id="KW-1185">Reference proteome</keyword>
<evidence type="ECO:0000313" key="2">
    <source>
        <dbReference type="Proteomes" id="UP000076738"/>
    </source>
</evidence>
<gene>
    <name evidence="1" type="ORF">CALVIDRAFT_568933</name>
</gene>
<protein>
    <submittedName>
        <fullName evidence="1">Uncharacterized protein</fullName>
    </submittedName>
</protein>
<name>A0A167GIM8_CALVF</name>
<accession>A0A167GIM8</accession>
<sequence length="192" mass="21366">MAILSTEALPNLRNAILTWGAAEHIVPNRPIVGLAILQQRQSEVAVAAGLAKLAQSTGPLQILSIDFLSIKYNIFPLIANTLPLLRELSVGMTLGDGSDFDEWLSERETSVAFHMFRALASIRLRVSKWKKLGADRRALVEGWGAACPTLKDVKFYTFRPPVSDRPVFAITYRRMEQDTGVSVSNEWTRLEV</sequence>